<dbReference type="GO" id="GO:0016567">
    <property type="term" value="P:protein ubiquitination"/>
    <property type="evidence" value="ECO:0007669"/>
    <property type="project" value="TreeGrafter"/>
</dbReference>
<sequence length="350" mass="38443">MLAHHTEMELAKVNEVMHAKSPSRDTGPSDSTGSMRRPAALRARASLTALAPIRRYSNPNPGIRTVSDPSSHPMNPATRQPRRTRHSIAMGPDSMVERRQRRVGGVCPVCEDDVPEGLEEHVDRCLQDAVLPHRTRTPEMGSPIERRGSRSPANEELVRATDFTDFRGTGYDIRDRNVPDVDDDLDVDGDEDTVLYGESQFFESDIIAGEDSPNHSSRRESASPNPENQEPPTRILRELVAARKMVLTQRDIDIEGEEEDERVSVASSAEASMTWPPGDSCPSNGLLDNKDVQIKALMAQVKQLSALYQADELPPGITQIKGRSAVGTCGLDRLLAPILSWVLAAKSGIN</sequence>
<organism evidence="3 4">
    <name type="scientific">Ceratobasidium theobromae</name>
    <dbReference type="NCBI Taxonomy" id="1582974"/>
    <lineage>
        <taxon>Eukaryota</taxon>
        <taxon>Fungi</taxon>
        <taxon>Dikarya</taxon>
        <taxon>Basidiomycota</taxon>
        <taxon>Agaricomycotina</taxon>
        <taxon>Agaricomycetes</taxon>
        <taxon>Cantharellales</taxon>
        <taxon>Ceratobasidiaceae</taxon>
        <taxon>Ceratobasidium</taxon>
    </lineage>
</organism>
<dbReference type="InterPro" id="IPR031824">
    <property type="entry name" value="RNF220_mid"/>
</dbReference>
<feature type="region of interest" description="Disordered" evidence="1">
    <location>
        <begin position="200"/>
        <end position="233"/>
    </location>
</feature>
<feature type="compositionally biased region" description="Polar residues" evidence="1">
    <location>
        <begin position="24"/>
        <end position="34"/>
    </location>
</feature>
<protein>
    <submittedName>
        <fullName evidence="3">E3 ubiquitin-protein ligase</fullName>
    </submittedName>
</protein>
<feature type="region of interest" description="Disordered" evidence="1">
    <location>
        <begin position="13"/>
        <end position="84"/>
    </location>
</feature>
<dbReference type="OrthoDB" id="6270329at2759"/>
<dbReference type="Pfam" id="PF15926">
    <property type="entry name" value="RNF220"/>
    <property type="match status" value="1"/>
</dbReference>
<feature type="region of interest" description="Disordered" evidence="1">
    <location>
        <begin position="135"/>
        <end position="155"/>
    </location>
</feature>
<comment type="caution">
    <text evidence="3">The sequence shown here is derived from an EMBL/GenBank/DDBJ whole genome shotgun (WGS) entry which is preliminary data.</text>
</comment>
<reference evidence="3 4" key="1">
    <citation type="journal article" date="2019" name="Fungal Biol. Biotechnol.">
        <title>Draft genome sequence of fastidious pathogen Ceratobasidium theobromae, which causes vascular-streak dieback in Theobroma cacao.</title>
        <authorList>
            <person name="Ali S.S."/>
            <person name="Asman A."/>
            <person name="Shao J."/>
            <person name="Firmansyah A.P."/>
            <person name="Susilo A.W."/>
            <person name="Rosmana A."/>
            <person name="McMahon P."/>
            <person name="Junaid M."/>
            <person name="Guest D."/>
            <person name="Kheng T.Y."/>
            <person name="Meinhardt L.W."/>
            <person name="Bailey B.A."/>
        </authorList>
    </citation>
    <scope>NUCLEOTIDE SEQUENCE [LARGE SCALE GENOMIC DNA]</scope>
    <source>
        <strain evidence="3 4">CT2</strain>
    </source>
</reference>
<dbReference type="GO" id="GO:0061630">
    <property type="term" value="F:ubiquitin protein ligase activity"/>
    <property type="evidence" value="ECO:0007669"/>
    <property type="project" value="TreeGrafter"/>
</dbReference>
<gene>
    <name evidence="3" type="ORF">CTheo_291</name>
</gene>
<dbReference type="EMBL" id="SSOP01000002">
    <property type="protein sequence ID" value="KAB5596306.1"/>
    <property type="molecule type" value="Genomic_DNA"/>
</dbReference>
<feature type="domain" description="E3 ubiquitin-protein ligase RNF220 middle" evidence="2">
    <location>
        <begin position="96"/>
        <end position="215"/>
    </location>
</feature>
<feature type="compositionally biased region" description="Polar residues" evidence="1">
    <location>
        <begin position="222"/>
        <end position="231"/>
    </location>
</feature>
<evidence type="ECO:0000256" key="1">
    <source>
        <dbReference type="SAM" id="MobiDB-lite"/>
    </source>
</evidence>
<evidence type="ECO:0000259" key="2">
    <source>
        <dbReference type="Pfam" id="PF15926"/>
    </source>
</evidence>
<dbReference type="PANTHER" id="PTHR13459">
    <property type="entry name" value="E3 UBIQUITIN-PROTEIN LIGASE RNF220 ISOFORM X1"/>
    <property type="match status" value="1"/>
</dbReference>
<evidence type="ECO:0000313" key="4">
    <source>
        <dbReference type="Proteomes" id="UP000383932"/>
    </source>
</evidence>
<feature type="compositionally biased region" description="Low complexity" evidence="1">
    <location>
        <begin position="36"/>
        <end position="51"/>
    </location>
</feature>
<dbReference type="InterPro" id="IPR052443">
    <property type="entry name" value="E3_ubiq-ligase_RNF220-like"/>
</dbReference>
<accession>A0A5N5QZR9</accession>
<proteinExistence type="predicted"/>
<name>A0A5N5QZR9_9AGAM</name>
<dbReference type="PANTHER" id="PTHR13459:SF1">
    <property type="entry name" value="E3 UBIQUITIN-PROTEIN LIGASE RNF220 ISOFORM X1"/>
    <property type="match status" value="1"/>
</dbReference>
<dbReference type="Proteomes" id="UP000383932">
    <property type="component" value="Unassembled WGS sequence"/>
</dbReference>
<dbReference type="AlphaFoldDB" id="A0A5N5QZR9"/>
<keyword evidence="4" id="KW-1185">Reference proteome</keyword>
<evidence type="ECO:0000313" key="3">
    <source>
        <dbReference type="EMBL" id="KAB5596306.1"/>
    </source>
</evidence>